<sequence>MINNIFFDTYLWIPLWIILCYLAGVAQLGDVISKLSGRNIRNVGTGNPGASNIFYEISPLAGITVFFLDLCKGLAVTLPLTLTDQPSWISSLSILTLMLGHQVRFPFRISGGTGMAAGMGAAIGVIPLGALIAIPPAATILFFTKRPSYTGVSAFIISVLADWVINTNLLNSSTILLLSAAILVKFKYQYRNI</sequence>
<dbReference type="AlphaFoldDB" id="A0A381UQ17"/>
<keyword evidence="1" id="KW-1003">Cell membrane</keyword>
<protein>
    <recommendedName>
        <fullName evidence="12">Glycerol-3-phosphate acyltransferase</fullName>
    </recommendedName>
</protein>
<evidence type="ECO:0000256" key="6">
    <source>
        <dbReference type="ARBA" id="ARBA00023098"/>
    </source>
</evidence>
<evidence type="ECO:0000256" key="10">
    <source>
        <dbReference type="SAM" id="Phobius"/>
    </source>
</evidence>
<accession>A0A381UQ17</accession>
<dbReference type="InterPro" id="IPR003811">
    <property type="entry name" value="G3P_acylTferase_PlsY"/>
</dbReference>
<dbReference type="GO" id="GO:0005886">
    <property type="term" value="C:plasma membrane"/>
    <property type="evidence" value="ECO:0007669"/>
    <property type="project" value="InterPro"/>
</dbReference>
<keyword evidence="2" id="KW-0444">Lipid biosynthesis</keyword>
<feature type="transmembrane region" description="Helical" evidence="10">
    <location>
        <begin position="163"/>
        <end position="184"/>
    </location>
</feature>
<dbReference type="GO" id="GO:0008654">
    <property type="term" value="P:phospholipid biosynthetic process"/>
    <property type="evidence" value="ECO:0007669"/>
    <property type="project" value="UniProtKB-KW"/>
</dbReference>
<evidence type="ECO:0000256" key="8">
    <source>
        <dbReference type="ARBA" id="ARBA00023209"/>
    </source>
</evidence>
<dbReference type="PANTHER" id="PTHR30309:SF0">
    <property type="entry name" value="GLYCEROL-3-PHOSPHATE ACYLTRANSFERASE-RELATED"/>
    <property type="match status" value="1"/>
</dbReference>
<gene>
    <name evidence="11" type="ORF">METZ01_LOCUS82592</name>
</gene>
<name>A0A381UQ17_9ZZZZ</name>
<reference evidence="11" key="1">
    <citation type="submission" date="2018-05" db="EMBL/GenBank/DDBJ databases">
        <authorList>
            <person name="Lanie J.A."/>
            <person name="Ng W.-L."/>
            <person name="Kazmierczak K.M."/>
            <person name="Andrzejewski T.M."/>
            <person name="Davidsen T.M."/>
            <person name="Wayne K.J."/>
            <person name="Tettelin H."/>
            <person name="Glass J.I."/>
            <person name="Rusch D."/>
            <person name="Podicherti R."/>
            <person name="Tsui H.-C.T."/>
            <person name="Winkler M.E."/>
        </authorList>
    </citation>
    <scope>NUCLEOTIDE SEQUENCE</scope>
</reference>
<evidence type="ECO:0000256" key="5">
    <source>
        <dbReference type="ARBA" id="ARBA00022989"/>
    </source>
</evidence>
<keyword evidence="5 10" id="KW-1133">Transmembrane helix</keyword>
<evidence type="ECO:0000256" key="9">
    <source>
        <dbReference type="ARBA" id="ARBA00023264"/>
    </source>
</evidence>
<proteinExistence type="predicted"/>
<evidence type="ECO:0000313" key="11">
    <source>
        <dbReference type="EMBL" id="SVA29738.1"/>
    </source>
</evidence>
<dbReference type="Pfam" id="PF02660">
    <property type="entry name" value="G3P_acyltransf"/>
    <property type="match status" value="1"/>
</dbReference>
<keyword evidence="9" id="KW-1208">Phospholipid metabolism</keyword>
<keyword evidence="4 10" id="KW-0812">Transmembrane</keyword>
<dbReference type="EMBL" id="UINC01006803">
    <property type="protein sequence ID" value="SVA29738.1"/>
    <property type="molecule type" value="Genomic_DNA"/>
</dbReference>
<organism evidence="11">
    <name type="scientific">marine metagenome</name>
    <dbReference type="NCBI Taxonomy" id="408172"/>
    <lineage>
        <taxon>unclassified sequences</taxon>
        <taxon>metagenomes</taxon>
        <taxon>ecological metagenomes</taxon>
    </lineage>
</organism>
<dbReference type="GO" id="GO:0043772">
    <property type="term" value="F:acyl-phosphate glycerol-3-phosphate acyltransferase activity"/>
    <property type="evidence" value="ECO:0007669"/>
    <property type="project" value="InterPro"/>
</dbReference>
<dbReference type="PANTHER" id="PTHR30309">
    <property type="entry name" value="INNER MEMBRANE PROTEIN YGIH"/>
    <property type="match status" value="1"/>
</dbReference>
<evidence type="ECO:0000256" key="1">
    <source>
        <dbReference type="ARBA" id="ARBA00022475"/>
    </source>
</evidence>
<feature type="transmembrane region" description="Helical" evidence="10">
    <location>
        <begin position="119"/>
        <end position="143"/>
    </location>
</feature>
<evidence type="ECO:0000256" key="4">
    <source>
        <dbReference type="ARBA" id="ARBA00022692"/>
    </source>
</evidence>
<evidence type="ECO:0000256" key="2">
    <source>
        <dbReference type="ARBA" id="ARBA00022516"/>
    </source>
</evidence>
<evidence type="ECO:0000256" key="3">
    <source>
        <dbReference type="ARBA" id="ARBA00022679"/>
    </source>
</evidence>
<feature type="transmembrane region" description="Helical" evidence="10">
    <location>
        <begin position="12"/>
        <end position="32"/>
    </location>
</feature>
<keyword evidence="6" id="KW-0443">Lipid metabolism</keyword>
<keyword evidence="3" id="KW-0808">Transferase</keyword>
<evidence type="ECO:0008006" key="12">
    <source>
        <dbReference type="Google" id="ProtNLM"/>
    </source>
</evidence>
<keyword evidence="7 10" id="KW-0472">Membrane</keyword>
<dbReference type="SMART" id="SM01207">
    <property type="entry name" value="G3P_acyltransf"/>
    <property type="match status" value="1"/>
</dbReference>
<evidence type="ECO:0000256" key="7">
    <source>
        <dbReference type="ARBA" id="ARBA00023136"/>
    </source>
</evidence>
<keyword evidence="8" id="KW-0594">Phospholipid biosynthesis</keyword>